<reference evidence="2 3" key="1">
    <citation type="submission" date="2016-03" db="EMBL/GenBank/DDBJ databases">
        <title>Comparative genomics of Pseudogymnoascus destructans, the fungus causing white-nose syndrome of bats.</title>
        <authorList>
            <person name="Palmer J.M."/>
            <person name="Drees K.P."/>
            <person name="Foster J.T."/>
            <person name="Lindner D.L."/>
        </authorList>
    </citation>
    <scope>NUCLEOTIDE SEQUENCE [LARGE SCALE GENOMIC DNA]</scope>
    <source>
        <strain evidence="2 3">UAMH 10579</strain>
    </source>
</reference>
<evidence type="ECO:0000256" key="1">
    <source>
        <dbReference type="SAM" id="MobiDB-lite"/>
    </source>
</evidence>
<evidence type="ECO:0000313" key="2">
    <source>
        <dbReference type="EMBL" id="OBT94698.1"/>
    </source>
</evidence>
<sequence>MFDERTGQVFEERIAPIQNQNDARNWPKKTPIALCQKYRSSETPAYRNYCKVVEQNRSPAEIVANAPRKLFDISINVLVSNLHSLLPNTLKRIPLHLLEEVARVAQGRFAELGPLGSFPDGFLDQLPLSTVEGMWAAINQRAQLNLDTWKKISKRILSEKRDTATELGLRRYRQEIESPSPELSLYTGPVTSTSFDFLTSLTITAWYPINELVNLADVVNLGILQIYETEESILKRGLERLVPDRLLRAWAELAVEKGAFSVLRVLKFHVLEGGLTESSFRHFNSFPALGLIFPGPDRMSESVAVKAKEVGWQALCDSKTSLIGTQFNNTINVVNPRDDNYSYDSSSKQVWHMPFINFGANNPTSWDGCEVTTLPSKNRSEFLADLEATRPPTHWLSGVKQGGPENRMSRVREYGDFVQGESWQKTDWNLFCESLGQPKSHTVTDGDVHCLDQFHGLTYLRLDRDLRAAGVKECGPGIVSIGDTFKSIITTAPIVSILLGPRKLGDKFDNFSRIKSWHFLRTTIPGKVPKPDQSTSNPADTKPSTAPPSFNKRPESESARKMRPAKVQKFNDFFGAL</sequence>
<evidence type="ECO:0000313" key="3">
    <source>
        <dbReference type="Proteomes" id="UP000091956"/>
    </source>
</evidence>
<name>A0A1B8GFU0_9PEZI</name>
<feature type="compositionally biased region" description="Polar residues" evidence="1">
    <location>
        <begin position="532"/>
        <end position="548"/>
    </location>
</feature>
<protein>
    <submittedName>
        <fullName evidence="2">Uncharacterized protein</fullName>
    </submittedName>
</protein>
<feature type="region of interest" description="Disordered" evidence="1">
    <location>
        <begin position="525"/>
        <end position="564"/>
    </location>
</feature>
<organism evidence="2 3">
    <name type="scientific">Pseudogymnoascus verrucosus</name>
    <dbReference type="NCBI Taxonomy" id="342668"/>
    <lineage>
        <taxon>Eukaryota</taxon>
        <taxon>Fungi</taxon>
        <taxon>Dikarya</taxon>
        <taxon>Ascomycota</taxon>
        <taxon>Pezizomycotina</taxon>
        <taxon>Leotiomycetes</taxon>
        <taxon>Thelebolales</taxon>
        <taxon>Thelebolaceae</taxon>
        <taxon>Pseudogymnoascus</taxon>
    </lineage>
</organism>
<gene>
    <name evidence="2" type="ORF">VE01_06245</name>
</gene>
<dbReference type="RefSeq" id="XP_018128431.1">
    <property type="nucleotide sequence ID" value="XM_018275698.2"/>
</dbReference>
<dbReference type="OrthoDB" id="5273928at2759"/>
<reference evidence="3" key="2">
    <citation type="journal article" date="2018" name="Nat. Commun.">
        <title>Extreme sensitivity to ultraviolet light in the fungal pathogen causing white-nose syndrome of bats.</title>
        <authorList>
            <person name="Palmer J.M."/>
            <person name="Drees K.P."/>
            <person name="Foster J.T."/>
            <person name="Lindner D.L."/>
        </authorList>
    </citation>
    <scope>NUCLEOTIDE SEQUENCE [LARGE SCALE GENOMIC DNA]</scope>
    <source>
        <strain evidence="3">UAMH 10579</strain>
    </source>
</reference>
<dbReference type="Proteomes" id="UP000091956">
    <property type="component" value="Unassembled WGS sequence"/>
</dbReference>
<dbReference type="GeneID" id="28839631"/>
<accession>A0A1B8GFU0</accession>
<dbReference type="AlphaFoldDB" id="A0A1B8GFU0"/>
<dbReference type="EMBL" id="KV460241">
    <property type="protein sequence ID" value="OBT94698.1"/>
    <property type="molecule type" value="Genomic_DNA"/>
</dbReference>
<keyword evidence="3" id="KW-1185">Reference proteome</keyword>
<proteinExistence type="predicted"/>